<dbReference type="AlphaFoldDB" id="T1AS87"/>
<dbReference type="InterPro" id="IPR016195">
    <property type="entry name" value="Pol/histidinol_Pase-like"/>
</dbReference>
<reference evidence="1" key="2">
    <citation type="journal article" date="2014" name="ISME J.">
        <title>Microbial stratification in low pH oxic and suboxic macroscopic growths along an acid mine drainage.</title>
        <authorList>
            <person name="Mendez-Garcia C."/>
            <person name="Mesa V."/>
            <person name="Sprenger R.R."/>
            <person name="Richter M."/>
            <person name="Diez M.S."/>
            <person name="Solano J."/>
            <person name="Bargiela R."/>
            <person name="Golyshina O.V."/>
            <person name="Manteca A."/>
            <person name="Ramos J.L."/>
            <person name="Gallego J.R."/>
            <person name="Llorente I."/>
            <person name="Martins Dos Santos V.A."/>
            <person name="Jensen O.N."/>
            <person name="Pelaez A.I."/>
            <person name="Sanchez J."/>
            <person name="Ferrer M."/>
        </authorList>
    </citation>
    <scope>NUCLEOTIDE SEQUENCE</scope>
</reference>
<dbReference type="Gene3D" id="3.20.20.140">
    <property type="entry name" value="Metal-dependent hydrolases"/>
    <property type="match status" value="1"/>
</dbReference>
<comment type="caution">
    <text evidence="1">The sequence shown here is derived from an EMBL/GenBank/DDBJ whole genome shotgun (WGS) entry which is preliminary data.</text>
</comment>
<dbReference type="SUPFAM" id="SSF89550">
    <property type="entry name" value="PHP domain-like"/>
    <property type="match status" value="1"/>
</dbReference>
<dbReference type="EMBL" id="AUZZ01001607">
    <property type="protein sequence ID" value="EQD63436.1"/>
    <property type="molecule type" value="Genomic_DNA"/>
</dbReference>
<reference evidence="1" key="1">
    <citation type="submission" date="2013-08" db="EMBL/GenBank/DDBJ databases">
        <authorList>
            <person name="Mendez C."/>
            <person name="Richter M."/>
            <person name="Ferrer M."/>
            <person name="Sanchez J."/>
        </authorList>
    </citation>
    <scope>NUCLEOTIDE SEQUENCE</scope>
</reference>
<sequence length="173" mass="19466">MEHYDIAFGGFDIDDEFARRLGFKKIFRLGIDIPYVDVDSKEARHGNAGTFVAYGKDKTRLLKEARNGAILSISDFFIDRKLMAIIKDLDTKLIIPISDILEASYIERSKRIYRAAHFASFAVKSGMQVYFASMAKSQLYLNSYIQLIGMAGALGMSEDYARKSIGNIGKLLE</sequence>
<evidence type="ECO:0000313" key="1">
    <source>
        <dbReference type="EMBL" id="EQD63436.1"/>
    </source>
</evidence>
<organism evidence="1">
    <name type="scientific">mine drainage metagenome</name>
    <dbReference type="NCBI Taxonomy" id="410659"/>
    <lineage>
        <taxon>unclassified sequences</taxon>
        <taxon>metagenomes</taxon>
        <taxon>ecological metagenomes</taxon>
    </lineage>
</organism>
<proteinExistence type="predicted"/>
<gene>
    <name evidence="1" type="ORF">B2A_02344</name>
</gene>
<name>T1AS87_9ZZZZ</name>
<protein>
    <submittedName>
        <fullName evidence="1">Uncharacterized protein</fullName>
    </submittedName>
</protein>
<accession>T1AS87</accession>